<dbReference type="GO" id="GO:0005524">
    <property type="term" value="F:ATP binding"/>
    <property type="evidence" value="ECO:0007669"/>
    <property type="project" value="InterPro"/>
</dbReference>
<dbReference type="Pfam" id="PF04851">
    <property type="entry name" value="ResIII"/>
    <property type="match status" value="1"/>
</dbReference>
<dbReference type="InterPro" id="IPR045572">
    <property type="entry name" value="RE_endonuc_C"/>
</dbReference>
<evidence type="ECO:0000313" key="5">
    <source>
        <dbReference type="EMBL" id="SUV40359.1"/>
    </source>
</evidence>
<feature type="region of interest" description="Disordered" evidence="1">
    <location>
        <begin position="426"/>
        <end position="447"/>
    </location>
</feature>
<dbReference type="PANTHER" id="PTHR47396:SF1">
    <property type="entry name" value="ATP-DEPENDENT HELICASE IRC3-RELATED"/>
    <property type="match status" value="1"/>
</dbReference>
<accession>A0A0F5EXV9</accession>
<dbReference type="REBASE" id="375851">
    <property type="entry name" value="Apa10926ORF2120P"/>
</dbReference>
<dbReference type="OrthoDB" id="9804145at2"/>
<dbReference type="REBASE" id="197193">
    <property type="entry name" value="ApaCLORF6860P"/>
</dbReference>
<dbReference type="Proteomes" id="UP000254620">
    <property type="component" value="Unassembled WGS sequence"/>
</dbReference>
<evidence type="ECO:0000256" key="1">
    <source>
        <dbReference type="SAM" id="MobiDB-lite"/>
    </source>
</evidence>
<dbReference type="eggNOG" id="COG3587">
    <property type="taxonomic scope" value="Bacteria"/>
</dbReference>
<organism evidence="4 6">
    <name type="scientific">Avibacterium paragallinarum</name>
    <name type="common">Haemophilus gallinarum</name>
    <dbReference type="NCBI Taxonomy" id="728"/>
    <lineage>
        <taxon>Bacteria</taxon>
        <taxon>Pseudomonadati</taxon>
        <taxon>Pseudomonadota</taxon>
        <taxon>Gammaproteobacteria</taxon>
        <taxon>Pasteurellales</taxon>
        <taxon>Pasteurellaceae</taxon>
        <taxon>Avibacterium</taxon>
    </lineage>
</organism>
<dbReference type="SUPFAM" id="SSF52540">
    <property type="entry name" value="P-loop containing nucleoside triphosphate hydrolases"/>
    <property type="match status" value="1"/>
</dbReference>
<protein>
    <submittedName>
        <fullName evidence="4">Type III restriction-modification system StyLTI enzyme res</fullName>
    </submittedName>
</protein>
<dbReference type="Pfam" id="PF19778">
    <property type="entry name" value="RE_endonuc"/>
    <property type="match status" value="1"/>
</dbReference>
<dbReference type="InterPro" id="IPR050742">
    <property type="entry name" value="Helicase_Restrict-Modif_Enz"/>
</dbReference>
<dbReference type="AlphaFoldDB" id="A0A0F5EXV9"/>
<gene>
    <name evidence="4" type="ORF">NCTC10926_02119</name>
    <name evidence="5" type="ORF">NCTC10926_02397</name>
</gene>
<evidence type="ECO:0000313" key="6">
    <source>
        <dbReference type="Proteomes" id="UP000254620"/>
    </source>
</evidence>
<dbReference type="GO" id="GO:0005829">
    <property type="term" value="C:cytosol"/>
    <property type="evidence" value="ECO:0007669"/>
    <property type="project" value="TreeGrafter"/>
</dbReference>
<dbReference type="EMBL" id="UFSW01000001">
    <property type="protein sequence ID" value="SUU98682.1"/>
    <property type="molecule type" value="Genomic_DNA"/>
</dbReference>
<evidence type="ECO:0000313" key="4">
    <source>
        <dbReference type="EMBL" id="SUU98682.1"/>
    </source>
</evidence>
<dbReference type="Gene3D" id="3.40.50.300">
    <property type="entry name" value="P-loop containing nucleotide triphosphate hydrolases"/>
    <property type="match status" value="2"/>
</dbReference>
<evidence type="ECO:0000259" key="3">
    <source>
        <dbReference type="Pfam" id="PF19778"/>
    </source>
</evidence>
<feature type="domain" description="Type III restriction enzyme C-terminal endonuclease" evidence="3">
    <location>
        <begin position="747"/>
        <end position="861"/>
    </location>
</feature>
<dbReference type="PANTHER" id="PTHR47396">
    <property type="entry name" value="TYPE I RESTRICTION ENZYME ECOKI R PROTEIN"/>
    <property type="match status" value="1"/>
</dbReference>
<dbReference type="EMBL" id="UFSW01000002">
    <property type="protein sequence ID" value="SUV40359.1"/>
    <property type="molecule type" value="Genomic_DNA"/>
</dbReference>
<dbReference type="GO" id="GO:0003677">
    <property type="term" value="F:DNA binding"/>
    <property type="evidence" value="ECO:0007669"/>
    <property type="project" value="InterPro"/>
</dbReference>
<dbReference type="STRING" id="728.VY92_00180"/>
<dbReference type="InterPro" id="IPR027417">
    <property type="entry name" value="P-loop_NTPase"/>
</dbReference>
<sequence>MQLQFETLDYQLQAVEAVVQLFKGQGKAQEEVWGLTSPNDERIGCNRPLQLNEAVLQNNLHEQQNKAKTDRTLIAEQGKNFTVEMETGTGKTYVYLRTIFELNQQYGWQKFVIVVPSVAIREGVLHTLAATQDHFSLVFDKPSVQYNEYKSSNLTALKNFSQSNYIDILVINIDSFAKENNVMNTVRESGIAPIEYIQTASPIVIIDEPQNMETETRRKAIESLNPLFTLRYSATHKNAYNPVYSLNPMQAYELGLVKQIEVDSVLANNDLNGVYLSLKEIKTGKKSWSAKIELLVNDKKAMKKKAITVKPNQDLFELSNQNEQYRNGFILSGMDTEQKMVSFANGVEIYQGTDYSQLKDEIQQMQIRRTIAEHLQKEKKLREQGIKVLSLFFIDKVDNYRNGGKFAQWFDAIYRELSGSDPQGVHNGYFSQDKKGNAKDTNGSTQADNDTYRLIMKDKERLLDVNNPLRFIFSHSALKEGWDNPNVFQICTLNDTASEIKKRQEIGRGLRLPVNQQGQRIYERRQNILTVIANESYEQFATSLQREIEEECGVQFAKSNIKKREDKKRVQYRKDFSLHPNFQALWERIQYQTTYRVKFEQQELIKSAVEKIRKMPPIEAIQIRHEKAHLTINEQGISTQYRSTGATNVRASFHIPDLLNALQNKTGLTRISLCQILQQSQRLPEVFHNPQQFIDLVAEKINLALQQIMAEGVEYRKITGKTYAMTLFQDFEFFKNDHTFEVAEKQKTIYKNYIPLDSQTEYQFAKDCETSEEVEFYFKLPEKFKIPTPLGHYNPDWAVVFKGESKIYFVAETKNTGNGIQRGVAEEKLRESEQMKIAYARKNFHCLNSDTPDLDYQVVKNVAELVYKSNRIKP</sequence>
<dbReference type="InterPro" id="IPR006935">
    <property type="entry name" value="Helicase/UvrB_N"/>
</dbReference>
<name>A0A0F5EXV9_AVIPA</name>
<dbReference type="RefSeq" id="WP_046098418.1">
    <property type="nucleotide sequence ID" value="NZ_LAEN01000045.1"/>
</dbReference>
<proteinExistence type="predicted"/>
<evidence type="ECO:0000259" key="2">
    <source>
        <dbReference type="Pfam" id="PF04851"/>
    </source>
</evidence>
<dbReference type="GO" id="GO:0015668">
    <property type="term" value="F:type III site-specific deoxyribonuclease activity"/>
    <property type="evidence" value="ECO:0007669"/>
    <property type="project" value="InterPro"/>
</dbReference>
<reference evidence="4 6" key="1">
    <citation type="submission" date="2018-06" db="EMBL/GenBank/DDBJ databases">
        <authorList>
            <consortium name="Pathogen Informatics"/>
            <person name="Doyle S."/>
        </authorList>
    </citation>
    <scope>NUCLEOTIDE SEQUENCE [LARGE SCALE GENOMIC DNA]</scope>
    <source>
        <strain evidence="4 6">NCTC10926</strain>
    </source>
</reference>
<feature type="domain" description="Helicase/UvrB N-terminal" evidence="2">
    <location>
        <begin position="5"/>
        <end position="237"/>
    </location>
</feature>